<keyword evidence="10" id="KW-1185">Reference proteome</keyword>
<dbReference type="GO" id="GO:0016020">
    <property type="term" value="C:membrane"/>
    <property type="evidence" value="ECO:0007669"/>
    <property type="project" value="UniProtKB-SubCell"/>
</dbReference>
<evidence type="ECO:0000256" key="2">
    <source>
        <dbReference type="ARBA" id="ARBA00022692"/>
    </source>
</evidence>
<keyword evidence="2 7" id="KW-0812">Transmembrane</keyword>
<dbReference type="Proteomes" id="UP001322277">
    <property type="component" value="Chromosome 3"/>
</dbReference>
<gene>
    <name evidence="9" type="ORF">CDEST_05006</name>
</gene>
<feature type="transmembrane region" description="Helical" evidence="7">
    <location>
        <begin position="237"/>
        <end position="255"/>
    </location>
</feature>
<name>A0AAX4I9C3_9PEZI</name>
<dbReference type="AlphaFoldDB" id="A0AAX4I9C3"/>
<dbReference type="InterPro" id="IPR049326">
    <property type="entry name" value="Rhodopsin_dom_fungi"/>
</dbReference>
<protein>
    <recommendedName>
        <fullName evidence="8">Rhodopsin domain-containing protein</fullName>
    </recommendedName>
</protein>
<organism evidence="9 10">
    <name type="scientific">Colletotrichum destructivum</name>
    <dbReference type="NCBI Taxonomy" id="34406"/>
    <lineage>
        <taxon>Eukaryota</taxon>
        <taxon>Fungi</taxon>
        <taxon>Dikarya</taxon>
        <taxon>Ascomycota</taxon>
        <taxon>Pezizomycotina</taxon>
        <taxon>Sordariomycetes</taxon>
        <taxon>Hypocreomycetidae</taxon>
        <taxon>Glomerellales</taxon>
        <taxon>Glomerellaceae</taxon>
        <taxon>Colletotrichum</taxon>
        <taxon>Colletotrichum destructivum species complex</taxon>
    </lineage>
</organism>
<evidence type="ECO:0000313" key="9">
    <source>
        <dbReference type="EMBL" id="WQF79992.1"/>
    </source>
</evidence>
<dbReference type="RefSeq" id="XP_062777216.1">
    <property type="nucleotide sequence ID" value="XM_062921165.1"/>
</dbReference>
<evidence type="ECO:0000256" key="4">
    <source>
        <dbReference type="ARBA" id="ARBA00023136"/>
    </source>
</evidence>
<feature type="transmembrane region" description="Helical" evidence="7">
    <location>
        <begin position="12"/>
        <end position="35"/>
    </location>
</feature>
<feature type="region of interest" description="Disordered" evidence="6">
    <location>
        <begin position="334"/>
        <end position="374"/>
    </location>
</feature>
<comment type="subcellular location">
    <subcellularLocation>
        <location evidence="1">Membrane</location>
        <topology evidence="1">Multi-pass membrane protein</topology>
    </subcellularLocation>
</comment>
<evidence type="ECO:0000256" key="6">
    <source>
        <dbReference type="SAM" id="MobiDB-lite"/>
    </source>
</evidence>
<dbReference type="InterPro" id="IPR052337">
    <property type="entry name" value="SAT4-like"/>
</dbReference>
<keyword evidence="4 7" id="KW-0472">Membrane</keyword>
<comment type="similarity">
    <text evidence="5">Belongs to the SAT4 family.</text>
</comment>
<keyword evidence="3 7" id="KW-1133">Transmembrane helix</keyword>
<dbReference type="PANTHER" id="PTHR33048:SF96">
    <property type="entry name" value="INTEGRAL MEMBRANE PROTEIN"/>
    <property type="match status" value="1"/>
</dbReference>
<feature type="transmembrane region" description="Helical" evidence="7">
    <location>
        <begin position="207"/>
        <end position="225"/>
    </location>
</feature>
<proteinExistence type="inferred from homology"/>
<reference evidence="10" key="1">
    <citation type="journal article" date="2023" name="bioRxiv">
        <title>Complete genome of the Medicago anthracnose fungus, Colletotrichum destructivum, reveals a mini-chromosome-like region within a core chromosome.</title>
        <authorList>
            <person name="Lapalu N."/>
            <person name="Simon A."/>
            <person name="Lu A."/>
            <person name="Plaumann P.-L."/>
            <person name="Amselem J."/>
            <person name="Pigne S."/>
            <person name="Auger A."/>
            <person name="Koch C."/>
            <person name="Dallery J.-F."/>
            <person name="O'Connell R.J."/>
        </authorList>
    </citation>
    <scope>NUCLEOTIDE SEQUENCE [LARGE SCALE GENOMIC DNA]</scope>
    <source>
        <strain evidence="10">CBS 520.97</strain>
    </source>
</reference>
<accession>A0AAX4I9C3</accession>
<feature type="transmembrane region" description="Helical" evidence="7">
    <location>
        <begin position="275"/>
        <end position="294"/>
    </location>
</feature>
<evidence type="ECO:0000313" key="10">
    <source>
        <dbReference type="Proteomes" id="UP001322277"/>
    </source>
</evidence>
<feature type="region of interest" description="Disordered" evidence="6">
    <location>
        <begin position="414"/>
        <end position="457"/>
    </location>
</feature>
<feature type="transmembrane region" description="Helical" evidence="7">
    <location>
        <begin position="109"/>
        <end position="135"/>
    </location>
</feature>
<feature type="domain" description="Rhodopsin" evidence="8">
    <location>
        <begin position="31"/>
        <end position="299"/>
    </location>
</feature>
<dbReference type="GeneID" id="87941509"/>
<sequence length="457" mass="49953">MAEVDLSESNGGALVVTSITLLVFTWLSVVLRCYVRAFMTKGFQIDDWLMVVAQASFPLRQYNHGHSVLIDAPSQIVFTLSCSLILLGINTGLGHHNKALGERSEVSALMYQALATATYVLDMLFIKLSIGLFLLRLSNSKLYNWIIYVSLAVVAVWSVVIFFWNIFQCSPIEAQWDYAIPDSKCVSPDAVVAAAYSISVMTILSDWLYTMLTCLEALLPIPMIWSVKMTKQAKATVIVILGLGIFASIATLIRLKFLADLSDVTDILFMGTDAMVWTLVEPGAAIVASSLVTVRPLLRAWRLSGFTSTDRTPGMSGAISEGLRSGTARTALRSAPRHDPYGVDDGDTDLELNGMVKDEPRPRPTPENGYPSPFAQAGLERTRGQFDPDFMKPPTQKRGSLAKSEMYVIEGDKASDIWRGDRIGSPSASSVDLEGLDGLDAQSQHSGRVGLGGRRDR</sequence>
<dbReference type="KEGG" id="cdet:87941509"/>
<evidence type="ECO:0000256" key="3">
    <source>
        <dbReference type="ARBA" id="ARBA00022989"/>
    </source>
</evidence>
<dbReference type="EMBL" id="CP137307">
    <property type="protein sequence ID" value="WQF79992.1"/>
    <property type="molecule type" value="Genomic_DNA"/>
</dbReference>
<feature type="transmembrane region" description="Helical" evidence="7">
    <location>
        <begin position="142"/>
        <end position="167"/>
    </location>
</feature>
<dbReference type="PANTHER" id="PTHR33048">
    <property type="entry name" value="PTH11-LIKE INTEGRAL MEMBRANE PROTEIN (AFU_ORTHOLOGUE AFUA_5G11245)"/>
    <property type="match status" value="1"/>
</dbReference>
<feature type="transmembrane region" description="Helical" evidence="7">
    <location>
        <begin position="68"/>
        <end position="89"/>
    </location>
</feature>
<evidence type="ECO:0000256" key="1">
    <source>
        <dbReference type="ARBA" id="ARBA00004141"/>
    </source>
</evidence>
<dbReference type="Pfam" id="PF20684">
    <property type="entry name" value="Fung_rhodopsin"/>
    <property type="match status" value="1"/>
</dbReference>
<evidence type="ECO:0000259" key="8">
    <source>
        <dbReference type="Pfam" id="PF20684"/>
    </source>
</evidence>
<evidence type="ECO:0000256" key="5">
    <source>
        <dbReference type="ARBA" id="ARBA00038359"/>
    </source>
</evidence>
<evidence type="ECO:0000256" key="7">
    <source>
        <dbReference type="SAM" id="Phobius"/>
    </source>
</evidence>